<evidence type="ECO:0000256" key="6">
    <source>
        <dbReference type="ARBA" id="ARBA00022592"/>
    </source>
</evidence>
<dbReference type="InterPro" id="IPR035906">
    <property type="entry name" value="MetI-like_sf"/>
</dbReference>
<dbReference type="AlphaFoldDB" id="A0A562VH17"/>
<comment type="similarity">
    <text evidence="3 10">Belongs to the binding-protein-dependent transport system permease family. CysTW subfamily.</text>
</comment>
<comment type="caution">
    <text evidence="10">Lacks conserved residue(s) required for the propagation of feature annotation.</text>
</comment>
<sequence length="305" mass="32042">MTATATPAREGAARSRPDLGKSALPFRRRFANRGMTVLIAACLLLAILPLGLVVYEVVSRGAGVMSLEFLTADIPRNYRREGPGMGAAVVGTLVITGMAALLAIPLGVMGAIYLNEYGKQSALARFIRTMADVMTGVPSIVMGLFIYVTWVLAIGEKNGFGGALALACLMLPIVIRSSEEMLRLVPDELRQASAALGARKWRTIVTVVLPSAISGITSGSLLAVARAAGETAPIIVTVGIAFAANPDLFDGGNTTLAAQIYRNASLTFAGAQDRAWGAALTLIAIVLLFTIIARLIAARFALKER</sequence>
<protein>
    <recommendedName>
        <fullName evidence="10">Phosphate transport system permease protein PstA</fullName>
    </recommendedName>
</protein>
<evidence type="ECO:0000256" key="3">
    <source>
        <dbReference type="ARBA" id="ARBA00007069"/>
    </source>
</evidence>
<feature type="transmembrane region" description="Helical" evidence="10">
    <location>
        <begin position="133"/>
        <end position="153"/>
    </location>
</feature>
<dbReference type="Gene3D" id="1.10.3720.10">
    <property type="entry name" value="MetI-like"/>
    <property type="match status" value="1"/>
</dbReference>
<evidence type="ECO:0000256" key="5">
    <source>
        <dbReference type="ARBA" id="ARBA00022475"/>
    </source>
</evidence>
<dbReference type="PROSITE" id="PS50928">
    <property type="entry name" value="ABC_TM1"/>
    <property type="match status" value="1"/>
</dbReference>
<keyword evidence="9 10" id="KW-0472">Membrane</keyword>
<feature type="domain" description="ABC transmembrane type-1" evidence="11">
    <location>
        <begin position="89"/>
        <end position="297"/>
    </location>
</feature>
<keyword evidence="7 10" id="KW-0812">Transmembrane</keyword>
<evidence type="ECO:0000256" key="7">
    <source>
        <dbReference type="ARBA" id="ARBA00022692"/>
    </source>
</evidence>
<feature type="transmembrane region" description="Helical" evidence="10">
    <location>
        <begin position="85"/>
        <end position="112"/>
    </location>
</feature>
<organism evidence="12 13">
    <name type="scientific">Stackebrandtia albiflava</name>
    <dbReference type="NCBI Taxonomy" id="406432"/>
    <lineage>
        <taxon>Bacteria</taxon>
        <taxon>Bacillati</taxon>
        <taxon>Actinomycetota</taxon>
        <taxon>Actinomycetes</taxon>
        <taxon>Glycomycetales</taxon>
        <taxon>Glycomycetaceae</taxon>
        <taxon>Stackebrandtia</taxon>
    </lineage>
</organism>
<keyword evidence="6" id="KW-0592">Phosphate transport</keyword>
<name>A0A562VH17_9ACTN</name>
<dbReference type="NCBIfam" id="TIGR00974">
    <property type="entry name" value="3a0107s02c"/>
    <property type="match status" value="1"/>
</dbReference>
<dbReference type="PANTHER" id="PTHR42922:SF1">
    <property type="entry name" value="PHOSPHATE TRANSPORT SYSTEM PERMEASE PROTEIN PSTA"/>
    <property type="match status" value="1"/>
</dbReference>
<keyword evidence="8 10" id="KW-1133">Transmembrane helix</keyword>
<dbReference type="InterPro" id="IPR000515">
    <property type="entry name" value="MetI-like"/>
</dbReference>
<comment type="function">
    <text evidence="1">Part of the binding-protein-dependent transport system for phosphate; probably responsible for the translocation of the substrate across the membrane.</text>
</comment>
<dbReference type="PANTHER" id="PTHR42922">
    <property type="entry name" value="PHOSPHATE TRANSPORT SYSTEM PERMEASE PROTEIN PSTA"/>
    <property type="match status" value="1"/>
</dbReference>
<dbReference type="RefSeq" id="WP_147131368.1">
    <property type="nucleotide sequence ID" value="NZ_BAABIJ010000009.1"/>
</dbReference>
<keyword evidence="4" id="KW-0813">Transport</keyword>
<dbReference type="EMBL" id="VLLL01000001">
    <property type="protein sequence ID" value="TWJ17186.1"/>
    <property type="molecule type" value="Genomic_DNA"/>
</dbReference>
<dbReference type="OrthoDB" id="9775069at2"/>
<accession>A0A562VH17</accession>
<reference evidence="12 13" key="1">
    <citation type="journal article" date="2013" name="Stand. Genomic Sci.">
        <title>Genomic Encyclopedia of Type Strains, Phase I: The one thousand microbial genomes (KMG-I) project.</title>
        <authorList>
            <person name="Kyrpides N.C."/>
            <person name="Woyke T."/>
            <person name="Eisen J.A."/>
            <person name="Garrity G."/>
            <person name="Lilburn T.G."/>
            <person name="Beck B.J."/>
            <person name="Whitman W.B."/>
            <person name="Hugenholtz P."/>
            <person name="Klenk H.P."/>
        </authorList>
    </citation>
    <scope>NUCLEOTIDE SEQUENCE [LARGE SCALE GENOMIC DNA]</scope>
    <source>
        <strain evidence="12 13">DSM 45044</strain>
    </source>
</reference>
<evidence type="ECO:0000313" key="12">
    <source>
        <dbReference type="EMBL" id="TWJ17186.1"/>
    </source>
</evidence>
<evidence type="ECO:0000256" key="9">
    <source>
        <dbReference type="ARBA" id="ARBA00023136"/>
    </source>
</evidence>
<feature type="transmembrane region" description="Helical" evidence="10">
    <location>
        <begin position="37"/>
        <end position="58"/>
    </location>
</feature>
<gene>
    <name evidence="12" type="ORF">LX16_0104</name>
</gene>
<comment type="subcellular location">
    <subcellularLocation>
        <location evidence="2 10">Cell membrane</location>
        <topology evidence="2 10">Multi-pass membrane protein</topology>
    </subcellularLocation>
</comment>
<evidence type="ECO:0000259" key="11">
    <source>
        <dbReference type="PROSITE" id="PS50928"/>
    </source>
</evidence>
<comment type="caution">
    <text evidence="12">The sequence shown here is derived from an EMBL/GenBank/DDBJ whole genome shotgun (WGS) entry which is preliminary data.</text>
</comment>
<feature type="transmembrane region" description="Helical" evidence="10">
    <location>
        <begin position="159"/>
        <end position="175"/>
    </location>
</feature>
<evidence type="ECO:0000256" key="1">
    <source>
        <dbReference type="ARBA" id="ARBA00003510"/>
    </source>
</evidence>
<dbReference type="Pfam" id="PF00528">
    <property type="entry name" value="BPD_transp_1"/>
    <property type="match status" value="1"/>
</dbReference>
<dbReference type="GO" id="GO:0005315">
    <property type="term" value="F:phosphate transmembrane transporter activity"/>
    <property type="evidence" value="ECO:0007669"/>
    <property type="project" value="InterPro"/>
</dbReference>
<evidence type="ECO:0000256" key="8">
    <source>
        <dbReference type="ARBA" id="ARBA00022989"/>
    </source>
</evidence>
<dbReference type="InterPro" id="IPR051408">
    <property type="entry name" value="Phosphate_transprt_permease"/>
</dbReference>
<keyword evidence="5 10" id="KW-1003">Cell membrane</keyword>
<evidence type="ECO:0000256" key="10">
    <source>
        <dbReference type="RuleBase" id="RU363043"/>
    </source>
</evidence>
<keyword evidence="13" id="KW-1185">Reference proteome</keyword>
<dbReference type="SUPFAM" id="SSF161098">
    <property type="entry name" value="MetI-like"/>
    <property type="match status" value="1"/>
</dbReference>
<evidence type="ECO:0000313" key="13">
    <source>
        <dbReference type="Proteomes" id="UP000321617"/>
    </source>
</evidence>
<dbReference type="CDD" id="cd06261">
    <property type="entry name" value="TM_PBP2"/>
    <property type="match status" value="1"/>
</dbReference>
<evidence type="ECO:0000256" key="2">
    <source>
        <dbReference type="ARBA" id="ARBA00004651"/>
    </source>
</evidence>
<dbReference type="Proteomes" id="UP000321617">
    <property type="component" value="Unassembled WGS sequence"/>
</dbReference>
<dbReference type="GO" id="GO:0005886">
    <property type="term" value="C:plasma membrane"/>
    <property type="evidence" value="ECO:0007669"/>
    <property type="project" value="UniProtKB-SubCell"/>
</dbReference>
<proteinExistence type="inferred from homology"/>
<dbReference type="InterPro" id="IPR005672">
    <property type="entry name" value="Phosphate_PstA"/>
</dbReference>
<dbReference type="GO" id="GO:0035435">
    <property type="term" value="P:phosphate ion transmembrane transport"/>
    <property type="evidence" value="ECO:0007669"/>
    <property type="project" value="InterPro"/>
</dbReference>
<evidence type="ECO:0000256" key="4">
    <source>
        <dbReference type="ARBA" id="ARBA00022448"/>
    </source>
</evidence>
<feature type="transmembrane region" description="Helical" evidence="10">
    <location>
        <begin position="275"/>
        <end position="297"/>
    </location>
</feature>